<dbReference type="Gene3D" id="2.160.20.10">
    <property type="entry name" value="Single-stranded right-handed beta-helix, Pectin lyase-like"/>
    <property type="match status" value="1"/>
</dbReference>
<dbReference type="EMBL" id="JANX01000296">
    <property type="protein sequence ID" value="KGM32570.1"/>
    <property type="molecule type" value="Genomic_DNA"/>
</dbReference>
<dbReference type="SMART" id="SM00710">
    <property type="entry name" value="PbH1"/>
    <property type="match status" value="5"/>
</dbReference>
<dbReference type="InterPro" id="IPR024535">
    <property type="entry name" value="RHGA/B-epi-like_pectate_lyase"/>
</dbReference>
<dbReference type="InterPro" id="IPR011050">
    <property type="entry name" value="Pectin_lyase_fold/virulence"/>
</dbReference>
<evidence type="ECO:0000259" key="1">
    <source>
        <dbReference type="Pfam" id="PF12708"/>
    </source>
</evidence>
<dbReference type="AlphaFoldDB" id="A0A0A0D3G5"/>
<organism evidence="2 3">
    <name type="scientific">Inquilinus limosus MP06</name>
    <dbReference type="NCBI Taxonomy" id="1398085"/>
    <lineage>
        <taxon>Bacteria</taxon>
        <taxon>Pseudomonadati</taxon>
        <taxon>Pseudomonadota</taxon>
        <taxon>Alphaproteobacteria</taxon>
        <taxon>Rhodospirillales</taxon>
        <taxon>Rhodospirillaceae</taxon>
        <taxon>Inquilinus</taxon>
    </lineage>
</organism>
<reference evidence="2 3" key="1">
    <citation type="submission" date="2014-01" db="EMBL/GenBank/DDBJ databases">
        <title>Genome sequence determination for a cystic fibrosis isolate, Inquilinus limosus.</title>
        <authorList>
            <person name="Pino M."/>
            <person name="Di Conza J."/>
            <person name="Gutkind G."/>
        </authorList>
    </citation>
    <scope>NUCLEOTIDE SEQUENCE [LARGE SCALE GENOMIC DNA]</scope>
    <source>
        <strain evidence="2 3">MP06</strain>
    </source>
</reference>
<proteinExistence type="predicted"/>
<dbReference type="RefSeq" id="WP_034842892.1">
    <property type="nucleotide sequence ID" value="NZ_JANX01000296.1"/>
</dbReference>
<feature type="domain" description="Rhamnogalacturonase A/B/Epimerase-like pectate lyase" evidence="1">
    <location>
        <begin position="67"/>
        <end position="231"/>
    </location>
</feature>
<dbReference type="Pfam" id="PF12708">
    <property type="entry name" value="Pect-lyase_RHGA_epim"/>
    <property type="match status" value="1"/>
</dbReference>
<dbReference type="InterPro" id="IPR012334">
    <property type="entry name" value="Pectin_lyas_fold"/>
</dbReference>
<dbReference type="Proteomes" id="UP000029995">
    <property type="component" value="Unassembled WGS sequence"/>
</dbReference>
<dbReference type="SUPFAM" id="SSF51126">
    <property type="entry name" value="Pectin lyase-like"/>
    <property type="match status" value="2"/>
</dbReference>
<comment type="caution">
    <text evidence="2">The sequence shown here is derived from an EMBL/GenBank/DDBJ whole genome shotgun (WGS) entry which is preliminary data.</text>
</comment>
<evidence type="ECO:0000313" key="2">
    <source>
        <dbReference type="EMBL" id="KGM32570.1"/>
    </source>
</evidence>
<dbReference type="OrthoDB" id="9795222at2"/>
<dbReference type="InterPro" id="IPR006626">
    <property type="entry name" value="PbH1"/>
</dbReference>
<name>A0A0A0D3G5_9PROT</name>
<accession>A0A0A0D3G5</accession>
<protein>
    <recommendedName>
        <fullName evidence="1">Rhamnogalacturonase A/B/Epimerase-like pectate lyase domain-containing protein</fullName>
    </recommendedName>
</protein>
<evidence type="ECO:0000313" key="3">
    <source>
        <dbReference type="Proteomes" id="UP000029995"/>
    </source>
</evidence>
<gene>
    <name evidence="2" type="ORF">P409_20630</name>
</gene>
<sequence length="686" mass="71675">MPYDFETRSAAQASAIPSTQQTLHVGGYARLGDGGDAFYQRVNADPGHRGAFADASGGWWEIAGDEVNVASFGAVRNGDSPSPTSDTAAIQDAINYISARSAGGVVRFSRGVYALGGGLLSAKNVRLKGRGIGLSILKLIVDGHLLGANGESSFNGGSFEIEDLTLWGYADRLSGAGTEAQRMINLQWYDRVAVRRVEVCYSRFMGLTMKARQAVVEDCHVHHTNRDGINIGFATNVVVTGNVISRVGDDAIAVHSSVAPGQNASAYERRTVIANNVVEFSAGIKCVGARNTTVVNNSLRFVMGYFVDLSVAPPEGVNDLTTNVIANNVCSDLINLNSDGIGGGDVCRGIYVKAVTPTAGTEAPVPAGAPGRWTAGTIVKPEPYINTFGAAKAHGGGYGVIISGNTLTNTLSGLTHFSDAGYGKLWWNAGEVDPEMAGTIGIHQTTSRGIVIGSSMQNAVVSGNIVDSYATGLYLAEATYLRNIAVTDNVFRRCRTWGADLAVGGADKTGDLLVADNVFDIDPFFEHPHRAADGSWDTSAPTGSGYGLNLNATVGVVVRGCVFKNAKGPVSAVAGGYQCALKDNSYVGDPAALQGMTFYPNIRENDLVWVDSNPTAATYGTNRSIKNSTGNFTAAPASGGWMAGQFVPNAAPASAGGKVLLGWIRLTTGTANILNTDWAPVYGATS</sequence>